<evidence type="ECO:0000313" key="2">
    <source>
        <dbReference type="Proteomes" id="UP000593576"/>
    </source>
</evidence>
<dbReference type="OrthoDB" id="10334189at2759"/>
<keyword evidence="2" id="KW-1185">Reference proteome</keyword>
<accession>A0A7J9MT40</accession>
<proteinExistence type="predicted"/>
<gene>
    <name evidence="1" type="ORF">Goshw_011583</name>
</gene>
<organism evidence="1 2">
    <name type="scientific">Gossypium schwendimanii</name>
    <name type="common">Cotton</name>
    <dbReference type="NCBI Taxonomy" id="34291"/>
    <lineage>
        <taxon>Eukaryota</taxon>
        <taxon>Viridiplantae</taxon>
        <taxon>Streptophyta</taxon>
        <taxon>Embryophyta</taxon>
        <taxon>Tracheophyta</taxon>
        <taxon>Spermatophyta</taxon>
        <taxon>Magnoliopsida</taxon>
        <taxon>eudicotyledons</taxon>
        <taxon>Gunneridae</taxon>
        <taxon>Pentapetalae</taxon>
        <taxon>rosids</taxon>
        <taxon>malvids</taxon>
        <taxon>Malvales</taxon>
        <taxon>Malvaceae</taxon>
        <taxon>Malvoideae</taxon>
        <taxon>Gossypium</taxon>
    </lineage>
</organism>
<sequence>MLENLFEDGGGITSNEDCNIKIVRFKDLVSDTDSNMAVDSPQAPVFSWKYKLLGRGSSVSVCEEELEFLEGDIMRTTANGVPAINFSKRIQQILIRDMATTVVVKFLDGDLVKDATKTDLPRKEKPVELLKPFGPWVLIERKSRRNPRTNRSLNTKISAKEGVGSRFSALMSLGEDTTVIDAVAMGLSGVKFKKGELLKKRDILTRLPETTTHIPLPKPVDWANPTKLVQDTTLVDPTPVNKSIDYHVNGANSEASLIPVGEDALTLVLDEREVVRHSVINAHLNPIFEGLTESMIKVNSSVLNP</sequence>
<protein>
    <submittedName>
        <fullName evidence="1">Uncharacterized protein</fullName>
    </submittedName>
</protein>
<comment type="caution">
    <text evidence="1">The sequence shown here is derived from an EMBL/GenBank/DDBJ whole genome shotgun (WGS) entry which is preliminary data.</text>
</comment>
<dbReference type="AlphaFoldDB" id="A0A7J9MT40"/>
<dbReference type="EMBL" id="JABFAF010000013">
    <property type="protein sequence ID" value="MBA0874098.1"/>
    <property type="molecule type" value="Genomic_DNA"/>
</dbReference>
<name>A0A7J9MT40_GOSSC</name>
<reference evidence="1 2" key="1">
    <citation type="journal article" date="2019" name="Genome Biol. Evol.">
        <title>Insights into the evolution of the New World diploid cottons (Gossypium, subgenus Houzingenia) based on genome sequencing.</title>
        <authorList>
            <person name="Grover C.E."/>
            <person name="Arick M.A. 2nd"/>
            <person name="Thrash A."/>
            <person name="Conover J.L."/>
            <person name="Sanders W.S."/>
            <person name="Peterson D.G."/>
            <person name="Frelichowski J.E."/>
            <person name="Scheffler J.A."/>
            <person name="Scheffler B.E."/>
            <person name="Wendel J.F."/>
        </authorList>
    </citation>
    <scope>NUCLEOTIDE SEQUENCE [LARGE SCALE GENOMIC DNA]</scope>
    <source>
        <strain evidence="1">1</strain>
        <tissue evidence="1">Leaf</tissue>
    </source>
</reference>
<evidence type="ECO:0000313" key="1">
    <source>
        <dbReference type="EMBL" id="MBA0874098.1"/>
    </source>
</evidence>
<dbReference type="Proteomes" id="UP000593576">
    <property type="component" value="Unassembled WGS sequence"/>
</dbReference>